<evidence type="ECO:0000256" key="1">
    <source>
        <dbReference type="SAM" id="SignalP"/>
    </source>
</evidence>
<evidence type="ECO:0008006" key="4">
    <source>
        <dbReference type="Google" id="ProtNLM"/>
    </source>
</evidence>
<dbReference type="Proteomes" id="UP000772434">
    <property type="component" value="Unassembled WGS sequence"/>
</dbReference>
<keyword evidence="1" id="KW-0732">Signal</keyword>
<sequence>MFFGYFFTLSLLFSSFGIVASVPSTAGVRKRQNTADIENIFSALESSTNTILPQITTLGRSGNASNTNITPLVDDLTTALSTASSSLSSLATSSRKSRRQSDDDVANLVAGIITDIANALKTLLGDTAAIPNLGSLIGDVDTALNEVLSGLETLLAGVLTLVASLLVDVAGLLQSLSLSLTFASLGL</sequence>
<protein>
    <recommendedName>
        <fullName evidence="4">Sc15 protein</fullName>
    </recommendedName>
</protein>
<dbReference type="OrthoDB" id="2575973at2759"/>
<comment type="caution">
    <text evidence="2">The sequence shown here is derived from an EMBL/GenBank/DDBJ whole genome shotgun (WGS) entry which is preliminary data.</text>
</comment>
<gene>
    <name evidence="2" type="ORF">BDP27DRAFT_1330833</name>
</gene>
<accession>A0A9P5PQW2</accession>
<feature type="chain" id="PRO_5040221332" description="Sc15 protein" evidence="1">
    <location>
        <begin position="22"/>
        <end position="187"/>
    </location>
</feature>
<organism evidence="2 3">
    <name type="scientific">Rhodocollybia butyracea</name>
    <dbReference type="NCBI Taxonomy" id="206335"/>
    <lineage>
        <taxon>Eukaryota</taxon>
        <taxon>Fungi</taxon>
        <taxon>Dikarya</taxon>
        <taxon>Basidiomycota</taxon>
        <taxon>Agaricomycotina</taxon>
        <taxon>Agaricomycetes</taxon>
        <taxon>Agaricomycetidae</taxon>
        <taxon>Agaricales</taxon>
        <taxon>Marasmiineae</taxon>
        <taxon>Omphalotaceae</taxon>
        <taxon>Rhodocollybia</taxon>
    </lineage>
</organism>
<reference evidence="2" key="1">
    <citation type="submission" date="2020-11" db="EMBL/GenBank/DDBJ databases">
        <authorList>
            <consortium name="DOE Joint Genome Institute"/>
            <person name="Ahrendt S."/>
            <person name="Riley R."/>
            <person name="Andreopoulos W."/>
            <person name="Labutti K."/>
            <person name="Pangilinan J."/>
            <person name="Ruiz-Duenas F.J."/>
            <person name="Barrasa J.M."/>
            <person name="Sanchez-Garcia M."/>
            <person name="Camarero S."/>
            <person name="Miyauchi S."/>
            <person name="Serrano A."/>
            <person name="Linde D."/>
            <person name="Babiker R."/>
            <person name="Drula E."/>
            <person name="Ayuso-Fernandez I."/>
            <person name="Pacheco R."/>
            <person name="Padilla G."/>
            <person name="Ferreira P."/>
            <person name="Barriuso J."/>
            <person name="Kellner H."/>
            <person name="Castanera R."/>
            <person name="Alfaro M."/>
            <person name="Ramirez L."/>
            <person name="Pisabarro A.G."/>
            <person name="Kuo A."/>
            <person name="Tritt A."/>
            <person name="Lipzen A."/>
            <person name="He G."/>
            <person name="Yan M."/>
            <person name="Ng V."/>
            <person name="Cullen D."/>
            <person name="Martin F."/>
            <person name="Rosso M.-N."/>
            <person name="Henrissat B."/>
            <person name="Hibbett D."/>
            <person name="Martinez A.T."/>
            <person name="Grigoriev I.V."/>
        </authorList>
    </citation>
    <scope>NUCLEOTIDE SEQUENCE</scope>
    <source>
        <strain evidence="2">AH 40177</strain>
    </source>
</reference>
<dbReference type="AlphaFoldDB" id="A0A9P5PQW2"/>
<evidence type="ECO:0000313" key="3">
    <source>
        <dbReference type="Proteomes" id="UP000772434"/>
    </source>
</evidence>
<dbReference type="EMBL" id="JADNRY010000089">
    <property type="protein sequence ID" value="KAF9066335.1"/>
    <property type="molecule type" value="Genomic_DNA"/>
</dbReference>
<evidence type="ECO:0000313" key="2">
    <source>
        <dbReference type="EMBL" id="KAF9066335.1"/>
    </source>
</evidence>
<keyword evidence="3" id="KW-1185">Reference proteome</keyword>
<proteinExistence type="predicted"/>
<feature type="signal peptide" evidence="1">
    <location>
        <begin position="1"/>
        <end position="21"/>
    </location>
</feature>
<name>A0A9P5PQW2_9AGAR</name>